<organism evidence="2 3">
    <name type="scientific">Mobilicoccus caccae</name>
    <dbReference type="NCBI Taxonomy" id="1859295"/>
    <lineage>
        <taxon>Bacteria</taxon>
        <taxon>Bacillati</taxon>
        <taxon>Actinomycetota</taxon>
        <taxon>Actinomycetes</taxon>
        <taxon>Micrococcales</taxon>
        <taxon>Dermatophilaceae</taxon>
        <taxon>Mobilicoccus</taxon>
    </lineage>
</organism>
<accession>A0ABQ6IUT0</accession>
<feature type="region of interest" description="Disordered" evidence="1">
    <location>
        <begin position="264"/>
        <end position="292"/>
    </location>
</feature>
<dbReference type="Proteomes" id="UP001157126">
    <property type="component" value="Unassembled WGS sequence"/>
</dbReference>
<gene>
    <name evidence="2" type="ORF">GCM10025883_37250</name>
</gene>
<proteinExistence type="predicted"/>
<name>A0ABQ6IUT0_9MICO</name>
<sequence length="292" mass="29926">MPSHPKAVLHDFARASVRLGRPSPQAPARIGQFDVRLGQGQPGGSRQLAVLIEPLGLQRRCGRDDLEHRARRVGVAADGTVDQRPAGVLVEVGPCGLDAGAVVPGEAVGVEIGVADHREDRAGAGIEGHDGTPLISQPLLGGLLGATIDAQLEVDAAGLASGDDVAEPAEEQARIVAGQELVGGTLEATARAVDERVVAGDVAVRRALRVAALVGELVLGALAEGHGLVADEDLAALAAVGGEQGAPVAGLVAQLLGLEELDPRRGHQQRAEHDRHDEGEPADRVVHDVTTA</sequence>
<dbReference type="EMBL" id="BSUO01000001">
    <property type="protein sequence ID" value="GMA41680.1"/>
    <property type="molecule type" value="Genomic_DNA"/>
</dbReference>
<protein>
    <submittedName>
        <fullName evidence="2">Uncharacterized protein</fullName>
    </submittedName>
</protein>
<reference evidence="3" key="1">
    <citation type="journal article" date="2019" name="Int. J. Syst. Evol. Microbiol.">
        <title>The Global Catalogue of Microorganisms (GCM) 10K type strain sequencing project: providing services to taxonomists for standard genome sequencing and annotation.</title>
        <authorList>
            <consortium name="The Broad Institute Genomics Platform"/>
            <consortium name="The Broad Institute Genome Sequencing Center for Infectious Disease"/>
            <person name="Wu L."/>
            <person name="Ma J."/>
        </authorList>
    </citation>
    <scope>NUCLEOTIDE SEQUENCE [LARGE SCALE GENOMIC DNA]</scope>
    <source>
        <strain evidence="3">NBRC 113072</strain>
    </source>
</reference>
<comment type="caution">
    <text evidence="2">The sequence shown here is derived from an EMBL/GenBank/DDBJ whole genome shotgun (WGS) entry which is preliminary data.</text>
</comment>
<evidence type="ECO:0000313" key="2">
    <source>
        <dbReference type="EMBL" id="GMA41680.1"/>
    </source>
</evidence>
<evidence type="ECO:0000256" key="1">
    <source>
        <dbReference type="SAM" id="MobiDB-lite"/>
    </source>
</evidence>
<evidence type="ECO:0000313" key="3">
    <source>
        <dbReference type="Proteomes" id="UP001157126"/>
    </source>
</evidence>
<keyword evidence="3" id="KW-1185">Reference proteome</keyword>